<sequence length="173" mass="18614">MSFLLGDAYGSGSSSSDVESDDDAQTQQPEATAREVKSAVTLPSADSILESVSTATASFRAPHAISNQSSTQSIVEIDHFTEEEDAKAEKKEAQSKRRHEKEGACVPKVTVGTKRVAAAASAEAGSRDGAAKREKKDAKERVKAQRSKGQAGIGSDFRSWKSETEMQMRQQYD</sequence>
<feature type="compositionally biased region" description="Low complexity" evidence="1">
    <location>
        <begin position="1"/>
        <end position="17"/>
    </location>
</feature>
<dbReference type="InParanoid" id="K3WZ59"/>
<reference evidence="3" key="2">
    <citation type="submission" date="2010-04" db="EMBL/GenBank/DDBJ databases">
        <authorList>
            <person name="Buell R."/>
            <person name="Hamilton J."/>
            <person name="Hostetler J."/>
        </authorList>
    </citation>
    <scope>NUCLEOTIDE SEQUENCE [LARGE SCALE GENOMIC DNA]</scope>
    <source>
        <strain evidence="3">DAOM:BR144</strain>
    </source>
</reference>
<dbReference type="HOGENOM" id="CLU_1622266_0_0_1"/>
<dbReference type="OMA" id="SETEMQM"/>
<evidence type="ECO:0000313" key="3">
    <source>
        <dbReference type="Proteomes" id="UP000019132"/>
    </source>
</evidence>
<proteinExistence type="predicted"/>
<protein>
    <submittedName>
        <fullName evidence="2">Uncharacterized protein</fullName>
    </submittedName>
</protein>
<dbReference type="eggNOG" id="ENOG502S8MF">
    <property type="taxonomic scope" value="Eukaryota"/>
</dbReference>
<keyword evidence="3" id="KW-1185">Reference proteome</keyword>
<feature type="compositionally biased region" description="Basic and acidic residues" evidence="1">
    <location>
        <begin position="158"/>
        <end position="173"/>
    </location>
</feature>
<dbReference type="Proteomes" id="UP000019132">
    <property type="component" value="Unassembled WGS sequence"/>
</dbReference>
<reference evidence="3" key="1">
    <citation type="journal article" date="2010" name="Genome Biol.">
        <title>Genome sequence of the necrotrophic plant pathogen Pythium ultimum reveals original pathogenicity mechanisms and effector repertoire.</title>
        <authorList>
            <person name="Levesque C.A."/>
            <person name="Brouwer H."/>
            <person name="Cano L."/>
            <person name="Hamilton J.P."/>
            <person name="Holt C."/>
            <person name="Huitema E."/>
            <person name="Raffaele S."/>
            <person name="Robideau G.P."/>
            <person name="Thines M."/>
            <person name="Win J."/>
            <person name="Zerillo M.M."/>
            <person name="Beakes G.W."/>
            <person name="Boore J.L."/>
            <person name="Busam D."/>
            <person name="Dumas B."/>
            <person name="Ferriera S."/>
            <person name="Fuerstenberg S.I."/>
            <person name="Gachon C.M."/>
            <person name="Gaulin E."/>
            <person name="Govers F."/>
            <person name="Grenville-Briggs L."/>
            <person name="Horner N."/>
            <person name="Hostetler J."/>
            <person name="Jiang R.H."/>
            <person name="Johnson J."/>
            <person name="Krajaejun T."/>
            <person name="Lin H."/>
            <person name="Meijer H.J."/>
            <person name="Moore B."/>
            <person name="Morris P."/>
            <person name="Phuntmart V."/>
            <person name="Puiu D."/>
            <person name="Shetty J."/>
            <person name="Stajich J.E."/>
            <person name="Tripathy S."/>
            <person name="Wawra S."/>
            <person name="van West P."/>
            <person name="Whitty B.R."/>
            <person name="Coutinho P.M."/>
            <person name="Henrissat B."/>
            <person name="Martin F."/>
            <person name="Thomas P.D."/>
            <person name="Tyler B.M."/>
            <person name="De Vries R.P."/>
            <person name="Kamoun S."/>
            <person name="Yandell M."/>
            <person name="Tisserat N."/>
            <person name="Buell C.R."/>
        </authorList>
    </citation>
    <scope>NUCLEOTIDE SEQUENCE</scope>
    <source>
        <strain evidence="3">DAOM:BR144</strain>
    </source>
</reference>
<feature type="region of interest" description="Disordered" evidence="1">
    <location>
        <begin position="83"/>
        <end position="173"/>
    </location>
</feature>
<feature type="compositionally biased region" description="Basic and acidic residues" evidence="1">
    <location>
        <begin position="125"/>
        <end position="143"/>
    </location>
</feature>
<organism evidence="2 3">
    <name type="scientific">Globisporangium ultimum (strain ATCC 200006 / CBS 805.95 / DAOM BR144)</name>
    <name type="common">Pythium ultimum</name>
    <dbReference type="NCBI Taxonomy" id="431595"/>
    <lineage>
        <taxon>Eukaryota</taxon>
        <taxon>Sar</taxon>
        <taxon>Stramenopiles</taxon>
        <taxon>Oomycota</taxon>
        <taxon>Peronosporomycetes</taxon>
        <taxon>Pythiales</taxon>
        <taxon>Pythiaceae</taxon>
        <taxon>Globisporangium</taxon>
    </lineage>
</organism>
<dbReference type="VEuPathDB" id="FungiDB:PYU1_G010238"/>
<dbReference type="EMBL" id="GL376623">
    <property type="status" value="NOT_ANNOTATED_CDS"/>
    <property type="molecule type" value="Genomic_DNA"/>
</dbReference>
<name>K3WZ59_GLOUD</name>
<accession>K3WZ59</accession>
<dbReference type="EnsemblProtists" id="PYU1_T010258">
    <property type="protein sequence ID" value="PYU1_T010258"/>
    <property type="gene ID" value="PYU1_G010238"/>
</dbReference>
<evidence type="ECO:0000313" key="2">
    <source>
        <dbReference type="EnsemblProtists" id="PYU1_T010258"/>
    </source>
</evidence>
<feature type="compositionally biased region" description="Basic and acidic residues" evidence="1">
    <location>
        <begin position="87"/>
        <end position="103"/>
    </location>
</feature>
<reference evidence="2" key="3">
    <citation type="submission" date="2015-02" db="UniProtKB">
        <authorList>
            <consortium name="EnsemblProtists"/>
        </authorList>
    </citation>
    <scope>IDENTIFICATION</scope>
    <source>
        <strain evidence="2">DAOM BR144</strain>
    </source>
</reference>
<evidence type="ECO:0000256" key="1">
    <source>
        <dbReference type="SAM" id="MobiDB-lite"/>
    </source>
</evidence>
<dbReference type="AlphaFoldDB" id="K3WZ59"/>
<feature type="region of interest" description="Disordered" evidence="1">
    <location>
        <begin position="1"/>
        <end position="39"/>
    </location>
</feature>